<dbReference type="SMART" id="SM00470">
    <property type="entry name" value="ParB"/>
    <property type="match status" value="1"/>
</dbReference>
<dbReference type="SUPFAM" id="SSF53335">
    <property type="entry name" value="S-adenosyl-L-methionine-dependent methyltransferases"/>
    <property type="match status" value="1"/>
</dbReference>
<dbReference type="EMBL" id="JHEG04000001">
    <property type="protein sequence ID" value="KAF3886067.1"/>
    <property type="molecule type" value="Genomic_DNA"/>
</dbReference>
<protein>
    <submittedName>
        <fullName evidence="2">ParB N-terminal domain-containing protein</fullName>
    </submittedName>
    <submittedName>
        <fullName evidence="3">Plasmid partitioning protein ParB</fullName>
    </submittedName>
</protein>
<dbReference type="EMBL" id="JHEG02000048">
    <property type="protein sequence ID" value="KIE10145.1"/>
    <property type="molecule type" value="Genomic_DNA"/>
</dbReference>
<reference evidence="3" key="1">
    <citation type="journal article" date="2015" name="Genome Announc.">
        <title>Draft Genome Sequence of Tolypothrix boutellei Strain VB521301.</title>
        <authorList>
            <person name="Chandrababunaidu M.M."/>
            <person name="Singh D."/>
            <person name="Sen D."/>
            <person name="Bhan S."/>
            <person name="Das S."/>
            <person name="Gupta A."/>
            <person name="Adhikary S.P."/>
            <person name="Tripathy S."/>
        </authorList>
    </citation>
    <scope>NUCLEOTIDE SEQUENCE</scope>
    <source>
        <strain evidence="3">VB521301</strain>
    </source>
</reference>
<accession>A0A0C1RD22</accession>
<keyword evidence="4" id="KW-1185">Reference proteome</keyword>
<sequence length="461" mass="52422">MPIKSVSIDKIKYGSNRRPVNDEKVKELKDSIQANGLLNPITVDSKFNLIAGLHRLTACKQLGLEKIECNIVDYDDVDQSRLAEIDENFIRNELEILERAELLLERERILDRLGLRAKPGDNQYTYKGRETVSQIPKTTTDLAREIGYSERSLQHDKQIARDIHSCVKEQIKGTPLANMKTELLKIARSAGQERAFAKQAELALETAKSKGDEEEALRQARSAAHWRLRQQEIQVQAMKNAMAKAKREAKLALDGDAVQTEQQVQKATIITNQVSVKVGEEWKLDRHIASCSHTSGEQFTNLLPDRAALAIATLSPTWNHDYLVERARIVAVLRSEGYVYEFCRRQRMPFQYELILGNIYLGLFSYESIPKPQAPINIDGVEGIVNYLLHLYTNPNNSVIAPFMGQGEILITCERMGRLCFIGDENPELVSRGIIRWQAWTGKQAQRAESRRTEPRSYVHN</sequence>
<evidence type="ECO:0000313" key="4">
    <source>
        <dbReference type="Proteomes" id="UP000029738"/>
    </source>
</evidence>
<dbReference type="GO" id="GO:0007059">
    <property type="term" value="P:chromosome segregation"/>
    <property type="evidence" value="ECO:0007669"/>
    <property type="project" value="TreeGrafter"/>
</dbReference>
<dbReference type="AlphaFoldDB" id="A0A0C1RD22"/>
<dbReference type="InterPro" id="IPR029063">
    <property type="entry name" value="SAM-dependent_MTases_sf"/>
</dbReference>
<dbReference type="PANTHER" id="PTHR33375:SF1">
    <property type="entry name" value="CHROMOSOME-PARTITIONING PROTEIN PARB-RELATED"/>
    <property type="match status" value="1"/>
</dbReference>
<evidence type="ECO:0000313" key="3">
    <source>
        <dbReference type="EMBL" id="KIE10145.1"/>
    </source>
</evidence>
<feature type="domain" description="ParB-like N-terminal" evidence="1">
    <location>
        <begin position="4"/>
        <end position="89"/>
    </location>
</feature>
<dbReference type="InterPro" id="IPR036086">
    <property type="entry name" value="ParB/Sulfiredoxin_sf"/>
</dbReference>
<dbReference type="GO" id="GO:0045881">
    <property type="term" value="P:positive regulation of sporulation resulting in formation of a cellular spore"/>
    <property type="evidence" value="ECO:0007669"/>
    <property type="project" value="TreeGrafter"/>
</dbReference>
<dbReference type="InterPro" id="IPR050336">
    <property type="entry name" value="Chromosome_partition/occlusion"/>
</dbReference>
<comment type="caution">
    <text evidence="3">The sequence shown here is derived from an EMBL/GenBank/DDBJ whole genome shotgun (WGS) entry which is preliminary data.</text>
</comment>
<proteinExistence type="predicted"/>
<dbReference type="Proteomes" id="UP000029738">
    <property type="component" value="Unassembled WGS sequence"/>
</dbReference>
<evidence type="ECO:0000259" key="1">
    <source>
        <dbReference type="SMART" id="SM00470"/>
    </source>
</evidence>
<gene>
    <name evidence="3" type="ORF">DA73_0216055</name>
    <name evidence="2" type="ORF">DA73_0400011745</name>
</gene>
<dbReference type="Gene3D" id="3.40.50.150">
    <property type="entry name" value="Vaccinia Virus protein VP39"/>
    <property type="match status" value="1"/>
</dbReference>
<name>A0A0C1RD22_9CYAN</name>
<evidence type="ECO:0000313" key="2">
    <source>
        <dbReference type="EMBL" id="KAF3886067.1"/>
    </source>
</evidence>
<dbReference type="OrthoDB" id="9773571at2"/>
<dbReference type="PANTHER" id="PTHR33375">
    <property type="entry name" value="CHROMOSOME-PARTITIONING PROTEIN PARB-RELATED"/>
    <property type="match status" value="1"/>
</dbReference>
<dbReference type="InterPro" id="IPR003115">
    <property type="entry name" value="ParB_N"/>
</dbReference>
<dbReference type="GO" id="GO:0005694">
    <property type="term" value="C:chromosome"/>
    <property type="evidence" value="ECO:0007669"/>
    <property type="project" value="TreeGrafter"/>
</dbReference>
<dbReference type="CDD" id="cd16409">
    <property type="entry name" value="ParB_N_like"/>
    <property type="match status" value="1"/>
</dbReference>
<organism evidence="3">
    <name type="scientific">Tolypothrix bouteillei VB521301</name>
    <dbReference type="NCBI Taxonomy" id="1479485"/>
    <lineage>
        <taxon>Bacteria</taxon>
        <taxon>Bacillati</taxon>
        <taxon>Cyanobacteriota</taxon>
        <taxon>Cyanophyceae</taxon>
        <taxon>Nostocales</taxon>
        <taxon>Tolypothrichaceae</taxon>
        <taxon>Tolypothrix</taxon>
    </lineage>
</organism>
<dbReference type="RefSeq" id="WP_038073659.1">
    <property type="nucleotide sequence ID" value="NZ_JHEG04000001.1"/>
</dbReference>
<dbReference type="STRING" id="1479485.DA73_0216055"/>
<dbReference type="Gene3D" id="3.90.1530.10">
    <property type="entry name" value="Conserved hypothetical protein from pyrococcus furiosus pfu- 392566-001, ParB domain"/>
    <property type="match status" value="1"/>
</dbReference>
<dbReference type="SUPFAM" id="SSF110849">
    <property type="entry name" value="ParB/Sulfiredoxin"/>
    <property type="match status" value="1"/>
</dbReference>
<reference evidence="2" key="2">
    <citation type="submission" date="2019-11" db="EMBL/GenBank/DDBJ databases">
        <title>Improved Assembly of Tolypothrix boutellei genome.</title>
        <authorList>
            <person name="Sarangi A.N."/>
            <person name="Mukherjee M."/>
            <person name="Ghosh S."/>
            <person name="Singh D."/>
            <person name="Das A."/>
            <person name="Kant S."/>
            <person name="Prusty A."/>
            <person name="Tripathy S."/>
        </authorList>
    </citation>
    <scope>NUCLEOTIDE SEQUENCE</scope>
    <source>
        <strain evidence="2">VB521301</strain>
    </source>
</reference>
<dbReference type="Pfam" id="PF02195">
    <property type="entry name" value="ParB_N"/>
    <property type="match status" value="1"/>
</dbReference>